<sequence>MDDADLSVHPGIFRAVACIFAVVRSGRTLRPLQKGMKLQFTVMIVEKRTNLSASHFAHICARKRE</sequence>
<proteinExistence type="predicted"/>
<evidence type="ECO:0000256" key="1">
    <source>
        <dbReference type="SAM" id="Phobius"/>
    </source>
</evidence>
<keyword evidence="3" id="KW-1185">Reference proteome</keyword>
<keyword evidence="1" id="KW-0472">Membrane</keyword>
<reference evidence="2 3" key="1">
    <citation type="submission" date="2017-09" db="EMBL/GenBank/DDBJ databases">
        <title>Bacterial strain isolated from the female urinary microbiota.</title>
        <authorList>
            <person name="Thomas-White K."/>
            <person name="Kumar N."/>
            <person name="Forster S."/>
            <person name="Putonti C."/>
            <person name="Lawley T."/>
            <person name="Wolfe A.J."/>
        </authorList>
    </citation>
    <scope>NUCLEOTIDE SEQUENCE [LARGE SCALE GENOMIC DNA]</scope>
    <source>
        <strain evidence="2 3">UMB0792</strain>
    </source>
</reference>
<protein>
    <submittedName>
        <fullName evidence="2">Uncharacterized protein</fullName>
    </submittedName>
</protein>
<gene>
    <name evidence="2" type="ORF">CJ203_02715</name>
</gene>
<dbReference type="AlphaFoldDB" id="A0A2N6T6I3"/>
<accession>A0A2N6T6I3</accession>
<dbReference type="Proteomes" id="UP000235836">
    <property type="component" value="Unassembled WGS sequence"/>
</dbReference>
<organism evidence="2 3">
    <name type="scientific">Corynebacterium tuscaniense</name>
    <dbReference type="NCBI Taxonomy" id="302449"/>
    <lineage>
        <taxon>Bacteria</taxon>
        <taxon>Bacillati</taxon>
        <taxon>Actinomycetota</taxon>
        <taxon>Actinomycetes</taxon>
        <taxon>Mycobacteriales</taxon>
        <taxon>Corynebacteriaceae</taxon>
        <taxon>Corynebacterium</taxon>
    </lineage>
</organism>
<evidence type="ECO:0000313" key="3">
    <source>
        <dbReference type="Proteomes" id="UP000235836"/>
    </source>
</evidence>
<dbReference type="EMBL" id="PNHG01000003">
    <property type="protein sequence ID" value="PMC64944.1"/>
    <property type="molecule type" value="Genomic_DNA"/>
</dbReference>
<name>A0A2N6T6I3_9CORY</name>
<evidence type="ECO:0000313" key="2">
    <source>
        <dbReference type="EMBL" id="PMC64944.1"/>
    </source>
</evidence>
<feature type="transmembrane region" description="Helical" evidence="1">
    <location>
        <begin position="12"/>
        <end position="29"/>
    </location>
</feature>
<keyword evidence="1" id="KW-1133">Transmembrane helix</keyword>
<comment type="caution">
    <text evidence="2">The sequence shown here is derived from an EMBL/GenBank/DDBJ whole genome shotgun (WGS) entry which is preliminary data.</text>
</comment>
<keyword evidence="1" id="KW-0812">Transmembrane</keyword>